<comment type="function">
    <text evidence="9">Involved in mitochondrial tRNA methylation. Specifically methylates the N1 position of guanosine-37 in various tRNAs. Methylation is not dependent on the nature of the nucleoside 5' of the target nucleoside. This is the first step in the biosynthesis of wybutosine (yW), a modified base adjacent to the anticodon of tRNAs and required for accurate decoding.</text>
</comment>
<dbReference type="AlphaFoldDB" id="A0A0B2VUT2"/>
<keyword evidence="4 13" id="KW-0808">Transferase</keyword>
<comment type="caution">
    <text evidence="13">The sequence shown here is derived from an EMBL/GenBank/DDBJ whole genome shotgun (WGS) entry which is preliminary data.</text>
</comment>
<dbReference type="STRING" id="6265.A0A0B2VUT2"/>
<evidence type="ECO:0000256" key="11">
    <source>
        <dbReference type="SAM" id="MobiDB-lite"/>
    </source>
</evidence>
<dbReference type="InterPro" id="IPR029063">
    <property type="entry name" value="SAM-dependent_MTases_sf"/>
</dbReference>
<dbReference type="OMA" id="VGSHSQF"/>
<evidence type="ECO:0000256" key="2">
    <source>
        <dbReference type="ARBA" id="ARBA00022490"/>
    </source>
</evidence>
<dbReference type="InterPro" id="IPR030382">
    <property type="entry name" value="MeTrfase_TRM5/TYW2"/>
</dbReference>
<comment type="catalytic activity">
    <reaction evidence="10">
        <text>guanosine(37) in tRNA + S-adenosyl-L-methionine = N(1)-methylguanosine(37) in tRNA + S-adenosyl-L-homocysteine + H(+)</text>
        <dbReference type="Rhea" id="RHEA:36899"/>
        <dbReference type="Rhea" id="RHEA-COMP:10145"/>
        <dbReference type="Rhea" id="RHEA-COMP:10147"/>
        <dbReference type="ChEBI" id="CHEBI:15378"/>
        <dbReference type="ChEBI" id="CHEBI:57856"/>
        <dbReference type="ChEBI" id="CHEBI:59789"/>
        <dbReference type="ChEBI" id="CHEBI:73542"/>
        <dbReference type="ChEBI" id="CHEBI:74269"/>
        <dbReference type="EC" id="2.1.1.228"/>
    </reaction>
</comment>
<organism evidence="13 14">
    <name type="scientific">Toxocara canis</name>
    <name type="common">Canine roundworm</name>
    <dbReference type="NCBI Taxonomy" id="6265"/>
    <lineage>
        <taxon>Eukaryota</taxon>
        <taxon>Metazoa</taxon>
        <taxon>Ecdysozoa</taxon>
        <taxon>Nematoda</taxon>
        <taxon>Chromadorea</taxon>
        <taxon>Rhabditida</taxon>
        <taxon>Spirurina</taxon>
        <taxon>Ascaridomorpha</taxon>
        <taxon>Ascaridoidea</taxon>
        <taxon>Toxocaridae</taxon>
        <taxon>Toxocara</taxon>
    </lineage>
</organism>
<keyword evidence="6" id="KW-0819">tRNA processing</keyword>
<evidence type="ECO:0000313" key="14">
    <source>
        <dbReference type="Proteomes" id="UP000031036"/>
    </source>
</evidence>
<dbReference type="PANTHER" id="PTHR23245:SF36">
    <property type="entry name" value="TRNA (GUANINE(37)-N1)-METHYLTRANSFERASE"/>
    <property type="match status" value="1"/>
</dbReference>
<evidence type="ECO:0000256" key="7">
    <source>
        <dbReference type="ARBA" id="ARBA00023128"/>
    </source>
</evidence>
<sequence length="469" mass="53478">LFRKEVIVPAIVFPANLINRLIGCKTIFDHALKKFSKRIKPIMDIPTTSNKCILFDPDQLDDKVRSEILEAISNITNQSVNFEERHLTLSYEDWSAKQCINAILPEGLLFSGFSQVGHIVHVNLREELLPYKLAIGKILLEKINNCRTVVNKLESIENEYRVFELDLLAGEPEYVTEMREGGLRYKLDFSKVFWNSRLSSEHDRITRKFNVHSAVFDCCAGVGPFVLPAAKRGASVVIANDLNPESVKWLQENIKINRSNIGKSEILVRCMDAREFIRTEVASRIAAEAQRFKGIDEVDKQDDDKIPNCPEIREVHLLMNLPASSLSFLPCFRGILFDRIPKGDLPFTVIVHCHLFVKAHADEEEQWYAEEAKRLVIEHLGYEKVRFKEVHFVRKVAGRKAMYCVSFELPGEVLFEEKHEDNKSEKGDNAEKNILSSSDHGNGLPDTRKDGSPPPLKIARIEPIGECLR</sequence>
<evidence type="ECO:0000313" key="13">
    <source>
        <dbReference type="EMBL" id="KHN85443.1"/>
    </source>
</evidence>
<evidence type="ECO:0000256" key="6">
    <source>
        <dbReference type="ARBA" id="ARBA00022694"/>
    </source>
</evidence>
<feature type="domain" description="SAM-dependent methyltransferase TRM5/TYW2-type" evidence="12">
    <location>
        <begin position="113"/>
        <end position="411"/>
    </location>
</feature>
<dbReference type="HAMAP" id="MF_03152">
    <property type="entry name" value="TRM5"/>
    <property type="match status" value="1"/>
</dbReference>
<comment type="similarity">
    <text evidence="1">Belongs to the class I-like SAM-binding methyltransferase superfamily. TRM5/TYW2 family.</text>
</comment>
<dbReference type="PANTHER" id="PTHR23245">
    <property type="entry name" value="TRNA METHYLTRANSFERASE"/>
    <property type="match status" value="1"/>
</dbReference>
<dbReference type="GO" id="GO:0070901">
    <property type="term" value="P:mitochondrial tRNA methylation"/>
    <property type="evidence" value="ECO:0007669"/>
    <property type="project" value="TreeGrafter"/>
</dbReference>
<feature type="non-terminal residue" evidence="13">
    <location>
        <position position="1"/>
    </location>
</feature>
<evidence type="ECO:0000256" key="3">
    <source>
        <dbReference type="ARBA" id="ARBA00022603"/>
    </source>
</evidence>
<accession>A0A0B2VUT2</accession>
<keyword evidence="14" id="KW-1185">Reference proteome</keyword>
<keyword evidence="5" id="KW-0949">S-adenosyl-L-methionine</keyword>
<proteinExistence type="inferred from homology"/>
<dbReference type="Pfam" id="PF02475">
    <property type="entry name" value="TRM5-TYW2_MTfase"/>
    <property type="match status" value="1"/>
</dbReference>
<feature type="region of interest" description="Disordered" evidence="11">
    <location>
        <begin position="418"/>
        <end position="469"/>
    </location>
</feature>
<dbReference type="GO" id="GO:0002939">
    <property type="term" value="P:tRNA N1-guanine methylation"/>
    <property type="evidence" value="ECO:0007669"/>
    <property type="project" value="TreeGrafter"/>
</dbReference>
<name>A0A0B2VUT2_TOXCA</name>
<keyword evidence="3 13" id="KW-0489">Methyltransferase</keyword>
<dbReference type="InterPro" id="IPR025792">
    <property type="entry name" value="tRNA_Gua_MeTrfase_euk"/>
</dbReference>
<dbReference type="EMBL" id="JPKZ01000787">
    <property type="protein sequence ID" value="KHN85443.1"/>
    <property type="molecule type" value="Genomic_DNA"/>
</dbReference>
<dbReference type="OrthoDB" id="10267474at2759"/>
<keyword evidence="2" id="KW-0963">Cytoplasm</keyword>
<evidence type="ECO:0000256" key="9">
    <source>
        <dbReference type="ARBA" id="ARBA00045951"/>
    </source>
</evidence>
<dbReference type="CDD" id="cd02440">
    <property type="entry name" value="AdoMet_MTases"/>
    <property type="match status" value="1"/>
</dbReference>
<dbReference type="Proteomes" id="UP000031036">
    <property type="component" value="Unassembled WGS sequence"/>
</dbReference>
<dbReference type="FunFam" id="3.30.300.110:FF:000001">
    <property type="entry name" value="tRNA (guanine(37)-N1)-methyltransferase"/>
    <property type="match status" value="1"/>
</dbReference>
<evidence type="ECO:0000259" key="12">
    <source>
        <dbReference type="PROSITE" id="PS51684"/>
    </source>
</evidence>
<evidence type="ECO:0000256" key="1">
    <source>
        <dbReference type="ARBA" id="ARBA00009775"/>
    </source>
</evidence>
<dbReference type="Gene3D" id="3.30.300.110">
    <property type="entry name" value="Met-10+ protein-like domains"/>
    <property type="match status" value="1"/>
</dbReference>
<dbReference type="GO" id="GO:0005759">
    <property type="term" value="C:mitochondrial matrix"/>
    <property type="evidence" value="ECO:0007669"/>
    <property type="project" value="TreeGrafter"/>
</dbReference>
<evidence type="ECO:0000256" key="4">
    <source>
        <dbReference type="ARBA" id="ARBA00022679"/>
    </source>
</evidence>
<dbReference type="Pfam" id="PF25133">
    <property type="entry name" value="TYW2_N_2"/>
    <property type="match status" value="1"/>
</dbReference>
<evidence type="ECO:0000256" key="5">
    <source>
        <dbReference type="ARBA" id="ARBA00022691"/>
    </source>
</evidence>
<dbReference type="InterPro" id="IPR056743">
    <property type="entry name" value="TRM5-TYW2-like_MTfase"/>
</dbReference>
<keyword evidence="7" id="KW-0496">Mitochondrion</keyword>
<gene>
    <name evidence="13" type="primary">C53A5.17</name>
    <name evidence="13" type="ORF">Tcan_03132</name>
</gene>
<dbReference type="GO" id="GO:0052906">
    <property type="term" value="F:tRNA (guanine(37)-N1)-methyltransferase activity"/>
    <property type="evidence" value="ECO:0007669"/>
    <property type="project" value="UniProtKB-EC"/>
</dbReference>
<reference evidence="13 14" key="1">
    <citation type="submission" date="2014-11" db="EMBL/GenBank/DDBJ databases">
        <title>Genetic blueprint of the zoonotic pathogen Toxocara canis.</title>
        <authorList>
            <person name="Zhu X.-Q."/>
            <person name="Korhonen P.K."/>
            <person name="Cai H."/>
            <person name="Young N.D."/>
            <person name="Nejsum P."/>
            <person name="von Samson-Himmelstjerna G."/>
            <person name="Boag P.R."/>
            <person name="Tan P."/>
            <person name="Li Q."/>
            <person name="Min J."/>
            <person name="Yang Y."/>
            <person name="Wang X."/>
            <person name="Fang X."/>
            <person name="Hall R.S."/>
            <person name="Hofmann A."/>
            <person name="Sternberg P.W."/>
            <person name="Jex A.R."/>
            <person name="Gasser R.B."/>
        </authorList>
    </citation>
    <scope>NUCLEOTIDE SEQUENCE [LARGE SCALE GENOMIC DNA]</scope>
    <source>
        <strain evidence="13">PN_DK_2014</strain>
    </source>
</reference>
<keyword evidence="8" id="KW-0539">Nucleus</keyword>
<dbReference type="PROSITE" id="PS51684">
    <property type="entry name" value="SAM_MT_TRM5_TYW2"/>
    <property type="match status" value="1"/>
</dbReference>
<dbReference type="InterPro" id="IPR056744">
    <property type="entry name" value="TRM5/TYW2-like_N"/>
</dbReference>
<dbReference type="SUPFAM" id="SSF53335">
    <property type="entry name" value="S-adenosyl-L-methionine-dependent methyltransferases"/>
    <property type="match status" value="1"/>
</dbReference>
<protein>
    <submittedName>
        <fullName evidence="13">tRNA (Guanine(37)-N1)-methyltransferase</fullName>
    </submittedName>
</protein>
<feature type="compositionally biased region" description="Basic and acidic residues" evidence="11">
    <location>
        <begin position="418"/>
        <end position="431"/>
    </location>
</feature>
<evidence type="ECO:0000256" key="8">
    <source>
        <dbReference type="ARBA" id="ARBA00023242"/>
    </source>
</evidence>
<dbReference type="Gene3D" id="3.40.50.150">
    <property type="entry name" value="Vaccinia Virus protein VP39"/>
    <property type="match status" value="1"/>
</dbReference>
<evidence type="ECO:0000256" key="10">
    <source>
        <dbReference type="ARBA" id="ARBA00047783"/>
    </source>
</evidence>